<evidence type="ECO:0000313" key="1">
    <source>
        <dbReference type="EMBL" id="MBO0357565.1"/>
    </source>
</evidence>
<dbReference type="Proteomes" id="UP000664144">
    <property type="component" value="Unassembled WGS sequence"/>
</dbReference>
<accession>A0A939JBR2</accession>
<evidence type="ECO:0008006" key="3">
    <source>
        <dbReference type="Google" id="ProtNLM"/>
    </source>
</evidence>
<gene>
    <name evidence="1" type="ORF">J0X19_06375</name>
</gene>
<proteinExistence type="predicted"/>
<dbReference type="AlphaFoldDB" id="A0A939JBR2"/>
<sequence length="260" mass="28243">MAIRLLISTCILCTVTGCAVYVPTVPSTPLLRNKGEVEATAAIRSFSSFEAGAAWSPAGRLLLAAEGATQSSQGSETRNNVTTNYRNTHRQVGLGVGTYRLLGPDQSVYLGALGGMGYAKARVYDNNIESFYLVIPLFGPLVEYKANYLRYYGQLYVAKQRERVSYGFSVRGTVVSYTHLLRDNTSIQPVNRFFLEPTGFVRVGQGPIQGMATIGLSLPGRSDRQNPDRPQLAPSSSLISLGVVVRPHLLRQPQGSVVPN</sequence>
<organism evidence="1 2">
    <name type="scientific">Hymenobacter telluris</name>
    <dbReference type="NCBI Taxonomy" id="2816474"/>
    <lineage>
        <taxon>Bacteria</taxon>
        <taxon>Pseudomonadati</taxon>
        <taxon>Bacteroidota</taxon>
        <taxon>Cytophagia</taxon>
        <taxon>Cytophagales</taxon>
        <taxon>Hymenobacteraceae</taxon>
        <taxon>Hymenobacter</taxon>
    </lineage>
</organism>
<dbReference type="RefSeq" id="WP_206982779.1">
    <property type="nucleotide sequence ID" value="NZ_JAFLQZ010000003.1"/>
</dbReference>
<name>A0A939JBR2_9BACT</name>
<dbReference type="PROSITE" id="PS51257">
    <property type="entry name" value="PROKAR_LIPOPROTEIN"/>
    <property type="match status" value="1"/>
</dbReference>
<comment type="caution">
    <text evidence="1">The sequence shown here is derived from an EMBL/GenBank/DDBJ whole genome shotgun (WGS) entry which is preliminary data.</text>
</comment>
<dbReference type="EMBL" id="JAFLQZ010000003">
    <property type="protein sequence ID" value="MBO0357565.1"/>
    <property type="molecule type" value="Genomic_DNA"/>
</dbReference>
<evidence type="ECO:0000313" key="2">
    <source>
        <dbReference type="Proteomes" id="UP000664144"/>
    </source>
</evidence>
<protein>
    <recommendedName>
        <fullName evidence="3">Outer membrane protein beta-barrel domain-containing protein</fullName>
    </recommendedName>
</protein>
<reference evidence="1" key="1">
    <citation type="submission" date="2021-03" db="EMBL/GenBank/DDBJ databases">
        <authorList>
            <person name="Kim M.K."/>
        </authorList>
    </citation>
    <scope>NUCLEOTIDE SEQUENCE</scope>
    <source>
        <strain evidence="1">BT186</strain>
    </source>
</reference>
<keyword evidence="2" id="KW-1185">Reference proteome</keyword>